<dbReference type="Gene3D" id="3.60.21.10">
    <property type="match status" value="1"/>
</dbReference>
<dbReference type="RefSeq" id="WP_114401680.1">
    <property type="nucleotide sequence ID" value="NZ_QPGB01000001.1"/>
</dbReference>
<gene>
    <name evidence="2" type="ORF">DU000_02040</name>
</gene>
<dbReference type="InterPro" id="IPR029052">
    <property type="entry name" value="Metallo-depent_PP-like"/>
</dbReference>
<proteinExistence type="predicted"/>
<accession>A0A368L789</accession>
<keyword evidence="3" id="KW-1185">Reference proteome</keyword>
<evidence type="ECO:0000256" key="1">
    <source>
        <dbReference type="SAM" id="SignalP"/>
    </source>
</evidence>
<organism evidence="2 3">
    <name type="scientific">Parvibium lacunae</name>
    <dbReference type="NCBI Taxonomy" id="1888893"/>
    <lineage>
        <taxon>Bacteria</taxon>
        <taxon>Pseudomonadati</taxon>
        <taxon>Pseudomonadota</taxon>
        <taxon>Betaproteobacteria</taxon>
        <taxon>Burkholderiales</taxon>
        <taxon>Alcaligenaceae</taxon>
        <taxon>Parvibium</taxon>
    </lineage>
</organism>
<feature type="signal peptide" evidence="1">
    <location>
        <begin position="1"/>
        <end position="21"/>
    </location>
</feature>
<dbReference type="SUPFAM" id="SSF56300">
    <property type="entry name" value="Metallo-dependent phosphatases"/>
    <property type="match status" value="1"/>
</dbReference>
<evidence type="ECO:0000313" key="3">
    <source>
        <dbReference type="Proteomes" id="UP000252357"/>
    </source>
</evidence>
<feature type="chain" id="PRO_5016969533" description="Calcineurin-like phosphoesterase domain-containing protein" evidence="1">
    <location>
        <begin position="22"/>
        <end position="327"/>
    </location>
</feature>
<comment type="caution">
    <text evidence="2">The sequence shown here is derived from an EMBL/GenBank/DDBJ whole genome shotgun (WGS) entry which is preliminary data.</text>
</comment>
<dbReference type="OrthoDB" id="58809at2"/>
<reference evidence="2 3" key="1">
    <citation type="journal article" date="2018" name="Int. J. Syst. Evol. Microbiol.">
        <title>Parvibium lacunae gen. nov., sp. nov., a new member of the family Alcaligenaceae isolated from a freshwater pond.</title>
        <authorList>
            <person name="Chen W.M."/>
            <person name="Xie P.B."/>
            <person name="Hsu M.Y."/>
            <person name="Sheu S.Y."/>
        </authorList>
    </citation>
    <scope>NUCLEOTIDE SEQUENCE [LARGE SCALE GENOMIC DNA]</scope>
    <source>
        <strain evidence="2 3">KMB9</strain>
    </source>
</reference>
<dbReference type="Proteomes" id="UP000252357">
    <property type="component" value="Unassembled WGS sequence"/>
</dbReference>
<protein>
    <recommendedName>
        <fullName evidence="4">Calcineurin-like phosphoesterase domain-containing protein</fullName>
    </recommendedName>
</protein>
<dbReference type="AlphaFoldDB" id="A0A368L789"/>
<evidence type="ECO:0008006" key="4">
    <source>
        <dbReference type="Google" id="ProtNLM"/>
    </source>
</evidence>
<evidence type="ECO:0000313" key="2">
    <source>
        <dbReference type="EMBL" id="RCS59530.1"/>
    </source>
</evidence>
<sequence>MIRFAVCLTLCFLGWLTQVGAEERATPKRFSFAALGDVPYGPRDAHWTREVLREIDQEELQFVLHVGDLKSSSEPCSDALILQRKALLTTTRHALVYLPGDNEWTDCELKSNPPFAPQERLERLREWFYPDEMTLGGAPFRLQRQSEIAKFRQYRENVRWEMHGVLFVGLNIPGSNNNYRKEAGRNGEFEERLLANEYWLQRAFAQAQQRQLPAIVIAFQANPFFERHENPKALYRDGYQELRRLLWQLASQYQGHVLLIHGDTHRYRFNQPLNWGSGNKEKSLPHVSRLEVFGSPSALNWVKVNVDLNRSNPFSVEVKQISVNSPD</sequence>
<keyword evidence="1" id="KW-0732">Signal</keyword>
<name>A0A368L789_9BURK</name>
<dbReference type="EMBL" id="QPGB01000001">
    <property type="protein sequence ID" value="RCS59530.1"/>
    <property type="molecule type" value="Genomic_DNA"/>
</dbReference>